<comment type="caution">
    <text evidence="1">The sequence shown here is derived from an EMBL/GenBank/DDBJ whole genome shotgun (WGS) entry which is preliminary data.</text>
</comment>
<accession>A0ABV4XJR3</accession>
<sequence length="80" mass="8923">MTTTSRITPFSNGTEYHIWLESNCYKCCKYAADSISVEDGACEIELALSDACMDDGTIDNSIYSRMGERTGKCCEFQQVN</sequence>
<name>A0ABV4XJR3_9CYAN</name>
<evidence type="ECO:0000313" key="1">
    <source>
        <dbReference type="EMBL" id="MFB2891946.1"/>
    </source>
</evidence>
<dbReference type="RefSeq" id="WP_413261623.1">
    <property type="nucleotide sequence ID" value="NZ_JBHFNR010000019.1"/>
</dbReference>
<protein>
    <submittedName>
        <fullName evidence="1">Uncharacterized protein</fullName>
    </submittedName>
</protein>
<gene>
    <name evidence="1" type="ORF">ACE1CI_03265</name>
</gene>
<proteinExistence type="predicted"/>
<dbReference type="EMBL" id="JBHFNR010000019">
    <property type="protein sequence ID" value="MFB2891946.1"/>
    <property type="molecule type" value="Genomic_DNA"/>
</dbReference>
<organism evidence="1 2">
    <name type="scientific">Floridaenema flaviceps BLCC-F50</name>
    <dbReference type="NCBI Taxonomy" id="3153642"/>
    <lineage>
        <taxon>Bacteria</taxon>
        <taxon>Bacillati</taxon>
        <taxon>Cyanobacteriota</taxon>
        <taxon>Cyanophyceae</taxon>
        <taxon>Oscillatoriophycideae</taxon>
        <taxon>Aerosakkonematales</taxon>
        <taxon>Aerosakkonemataceae</taxon>
        <taxon>Floridanema</taxon>
        <taxon>Floridanema flaviceps</taxon>
    </lineage>
</organism>
<reference evidence="1 2" key="1">
    <citation type="submission" date="2024-09" db="EMBL/GenBank/DDBJ databases">
        <title>Floridaenema gen nov. (Aerosakkonemataceae, Aerosakkonematales ord. nov., Cyanobacteria) from benthic tropical and subtropical fresh waters, with the description of four new species.</title>
        <authorList>
            <person name="Moretto J.A."/>
            <person name="Berthold D.E."/>
            <person name="Lefler F.W."/>
            <person name="Huang I.-S."/>
            <person name="Laughinghouse H. IV."/>
        </authorList>
    </citation>
    <scope>NUCLEOTIDE SEQUENCE [LARGE SCALE GENOMIC DNA]</scope>
    <source>
        <strain evidence="1 2">BLCC-F50</strain>
    </source>
</reference>
<dbReference type="Proteomes" id="UP001576784">
    <property type="component" value="Unassembled WGS sequence"/>
</dbReference>
<evidence type="ECO:0000313" key="2">
    <source>
        <dbReference type="Proteomes" id="UP001576784"/>
    </source>
</evidence>
<keyword evidence="2" id="KW-1185">Reference proteome</keyword>